<sequence>MQDDEVPQNAAEASEQGAPGAVVSVPNAVYKIHSNLDNSMIVDMSLTESSAYTHNVKLYSNSSATESTWKFYSIQVTRDLSMYLITNGRNNLALGKTPYYEDEENVIASRNDWRSSQLWLLKDAGGGFVYLENQWASDVLDVRGGGTSNNTNIIVYPYGGSANQRFKLTYVKDL</sequence>
<comment type="caution">
    <text evidence="2">The sequence shown here is derived from an EMBL/GenBank/DDBJ whole genome shotgun (WGS) entry which is preliminary data.</text>
</comment>
<dbReference type="CDD" id="cd23445">
    <property type="entry name" value="beta-trefoil_Ricin_HA17-like"/>
    <property type="match status" value="1"/>
</dbReference>
<name>A0AAW8MCC7_9PSED</name>
<evidence type="ECO:0000313" key="3">
    <source>
        <dbReference type="Proteomes" id="UP001252613"/>
    </source>
</evidence>
<dbReference type="EMBL" id="JAVDVC010000005">
    <property type="protein sequence ID" value="MDR6958988.1"/>
    <property type="molecule type" value="Genomic_DNA"/>
</dbReference>
<dbReference type="Pfam" id="PF14200">
    <property type="entry name" value="RicinB_lectin_2"/>
    <property type="match status" value="1"/>
</dbReference>
<dbReference type="InterPro" id="IPR000772">
    <property type="entry name" value="Ricin_B_lectin"/>
</dbReference>
<dbReference type="SUPFAM" id="SSF50370">
    <property type="entry name" value="Ricin B-like lectins"/>
    <property type="match status" value="1"/>
</dbReference>
<gene>
    <name evidence="2" type="ORF">J2W43_002975</name>
</gene>
<dbReference type="Gene3D" id="2.80.10.50">
    <property type="match status" value="1"/>
</dbReference>
<accession>A0AAW8MCC7</accession>
<protein>
    <recommendedName>
        <fullName evidence="1">Ricin B lectin domain-containing protein</fullName>
    </recommendedName>
</protein>
<feature type="domain" description="Ricin B lectin" evidence="1">
    <location>
        <begin position="68"/>
        <end position="156"/>
    </location>
</feature>
<organism evidence="2 3">
    <name type="scientific">Pseudomonas brassicacearum</name>
    <dbReference type="NCBI Taxonomy" id="930166"/>
    <lineage>
        <taxon>Bacteria</taxon>
        <taxon>Pseudomonadati</taxon>
        <taxon>Pseudomonadota</taxon>
        <taxon>Gammaproteobacteria</taxon>
        <taxon>Pseudomonadales</taxon>
        <taxon>Pseudomonadaceae</taxon>
        <taxon>Pseudomonas</taxon>
    </lineage>
</organism>
<dbReference type="PROSITE" id="PS50231">
    <property type="entry name" value="RICIN_B_LECTIN"/>
    <property type="match status" value="1"/>
</dbReference>
<evidence type="ECO:0000259" key="1">
    <source>
        <dbReference type="Pfam" id="PF14200"/>
    </source>
</evidence>
<evidence type="ECO:0000313" key="2">
    <source>
        <dbReference type="EMBL" id="MDR6958988.1"/>
    </source>
</evidence>
<reference evidence="2" key="1">
    <citation type="submission" date="2023-07" db="EMBL/GenBank/DDBJ databases">
        <title>Sorghum-associated microbial communities from plants grown in Nebraska, USA.</title>
        <authorList>
            <person name="Schachtman D."/>
        </authorList>
    </citation>
    <scope>NUCLEOTIDE SEQUENCE</scope>
    <source>
        <strain evidence="2">3432</strain>
    </source>
</reference>
<dbReference type="RefSeq" id="WP_310361326.1">
    <property type="nucleotide sequence ID" value="NZ_JAVDVC010000005.1"/>
</dbReference>
<dbReference type="InterPro" id="IPR035992">
    <property type="entry name" value="Ricin_B-like_lectins"/>
</dbReference>
<dbReference type="AlphaFoldDB" id="A0AAW8MCC7"/>
<proteinExistence type="predicted"/>
<dbReference type="Proteomes" id="UP001252613">
    <property type="component" value="Unassembled WGS sequence"/>
</dbReference>